<evidence type="ECO:0000256" key="1">
    <source>
        <dbReference type="SAM" id="Coils"/>
    </source>
</evidence>
<evidence type="ECO:0000313" key="3">
    <source>
        <dbReference type="EMBL" id="KAF5708231.1"/>
    </source>
</evidence>
<reference evidence="3 4" key="1">
    <citation type="submission" date="2020-05" db="EMBL/GenBank/DDBJ databases">
        <title>Identification and distribution of gene clusters putatively required for synthesis of sphingolipid metabolism inhibitors in phylogenetically diverse species of the filamentous fungus Fusarium.</title>
        <authorList>
            <person name="Kim H.-S."/>
            <person name="Busman M."/>
            <person name="Brown D.W."/>
            <person name="Divon H."/>
            <person name="Uhlig S."/>
            <person name="Proctor R.H."/>
        </authorList>
    </citation>
    <scope>NUCLEOTIDE SEQUENCE [LARGE SCALE GENOMIC DNA]</scope>
    <source>
        <strain evidence="3 4">NRRL 66235</strain>
    </source>
</reference>
<dbReference type="Proteomes" id="UP000544331">
    <property type="component" value="Unassembled WGS sequence"/>
</dbReference>
<feature type="compositionally biased region" description="Polar residues" evidence="2">
    <location>
        <begin position="256"/>
        <end position="266"/>
    </location>
</feature>
<keyword evidence="1" id="KW-0175">Coiled coil</keyword>
<evidence type="ECO:0000256" key="2">
    <source>
        <dbReference type="SAM" id="MobiDB-lite"/>
    </source>
</evidence>
<dbReference type="AlphaFoldDB" id="A0A8H5YB74"/>
<keyword evidence="4" id="KW-1185">Reference proteome</keyword>
<dbReference type="EMBL" id="JAAOAN010000398">
    <property type="protein sequence ID" value="KAF5708231.1"/>
    <property type="molecule type" value="Genomic_DNA"/>
</dbReference>
<gene>
    <name evidence="3" type="ORF">FMUND_10691</name>
</gene>
<dbReference type="OrthoDB" id="5048491at2759"/>
<feature type="region of interest" description="Disordered" evidence="2">
    <location>
        <begin position="247"/>
        <end position="266"/>
    </location>
</feature>
<feature type="coiled-coil region" evidence="1">
    <location>
        <begin position="185"/>
        <end position="227"/>
    </location>
</feature>
<accession>A0A8H5YB74</accession>
<proteinExistence type="predicted"/>
<evidence type="ECO:0000313" key="4">
    <source>
        <dbReference type="Proteomes" id="UP000544331"/>
    </source>
</evidence>
<organism evidence="3 4">
    <name type="scientific">Fusarium mundagurra</name>
    <dbReference type="NCBI Taxonomy" id="1567541"/>
    <lineage>
        <taxon>Eukaryota</taxon>
        <taxon>Fungi</taxon>
        <taxon>Dikarya</taxon>
        <taxon>Ascomycota</taxon>
        <taxon>Pezizomycotina</taxon>
        <taxon>Sordariomycetes</taxon>
        <taxon>Hypocreomycetidae</taxon>
        <taxon>Hypocreales</taxon>
        <taxon>Nectriaceae</taxon>
        <taxon>Fusarium</taxon>
        <taxon>Fusarium fujikuroi species complex</taxon>
    </lineage>
</organism>
<name>A0A8H5YB74_9HYPO</name>
<sequence length="266" mass="29635">MDREALSRFQIYVQSEDARKRFLDMITSTDTNSPSPSENQNLQVIEATKALERNGNTSAIMDGSLSTTQQPMSIQPSQGIMTKFWSLCESTGMPIAERLSPAKTELKRIAEKEEHLKLELEDARKDLNCANVKALAVEQTTKDEPMSDGTPNLNSLAKNPCSNDIFNTFSCVVKRAASDLMQAGRARIKDKLAEATEKERRKAREEVESAERKVKQLTERETHLLREKGRVDAAINFYESLSYLASDGGDKLADESLSTGDVTPSR</sequence>
<comment type="caution">
    <text evidence="3">The sequence shown here is derived from an EMBL/GenBank/DDBJ whole genome shotgun (WGS) entry which is preliminary data.</text>
</comment>
<protein>
    <submittedName>
        <fullName evidence="3">Uncharacterized protein</fullName>
    </submittedName>
</protein>
<feature type="coiled-coil region" evidence="1">
    <location>
        <begin position="106"/>
        <end position="133"/>
    </location>
</feature>